<organism evidence="1 2">
    <name type="scientific">Pistacia integerrima</name>
    <dbReference type="NCBI Taxonomy" id="434235"/>
    <lineage>
        <taxon>Eukaryota</taxon>
        <taxon>Viridiplantae</taxon>
        <taxon>Streptophyta</taxon>
        <taxon>Embryophyta</taxon>
        <taxon>Tracheophyta</taxon>
        <taxon>Spermatophyta</taxon>
        <taxon>Magnoliopsida</taxon>
        <taxon>eudicotyledons</taxon>
        <taxon>Gunneridae</taxon>
        <taxon>Pentapetalae</taxon>
        <taxon>rosids</taxon>
        <taxon>malvids</taxon>
        <taxon>Sapindales</taxon>
        <taxon>Anacardiaceae</taxon>
        <taxon>Pistacia</taxon>
    </lineage>
</organism>
<name>A0ACC0YI84_9ROSI</name>
<keyword evidence="2" id="KW-1185">Reference proteome</keyword>
<dbReference type="Proteomes" id="UP001163603">
    <property type="component" value="Chromosome 6"/>
</dbReference>
<accession>A0ACC0YI84</accession>
<evidence type="ECO:0000313" key="1">
    <source>
        <dbReference type="EMBL" id="KAJ0037277.1"/>
    </source>
</evidence>
<evidence type="ECO:0000313" key="2">
    <source>
        <dbReference type="Proteomes" id="UP001163603"/>
    </source>
</evidence>
<sequence>MLRWKRRRRVRIRMLFLGHHFDMVLDGSDLVGHARTGSEAKAEVLGRQSRLVESRQNIDRMVKKFSEDFQLLLFHYDGRTSEWDEFEWSKSAIHGFDVRNLQFKLSFSHMIGGDLGVEHFNGRIKKHGLEISQPGLEPNNGLTWQMTQWRGDREVHKFTEEKPGCCSDPHVPPCAADPAEIPQRGNYGAEYRGLRGKVIDPLPRDPVESLGRGKVMK</sequence>
<proteinExistence type="predicted"/>
<dbReference type="EMBL" id="CM047741">
    <property type="protein sequence ID" value="KAJ0037277.1"/>
    <property type="molecule type" value="Genomic_DNA"/>
</dbReference>
<gene>
    <name evidence="1" type="ORF">Pint_23111</name>
</gene>
<comment type="caution">
    <text evidence="1">The sequence shown here is derived from an EMBL/GenBank/DDBJ whole genome shotgun (WGS) entry which is preliminary data.</text>
</comment>
<protein>
    <submittedName>
        <fullName evidence="1">Uncharacterized protein</fullName>
    </submittedName>
</protein>
<reference evidence="2" key="1">
    <citation type="journal article" date="2023" name="G3 (Bethesda)">
        <title>Genome assembly and association tests identify interacting loci associated with vigor, precocity, and sex in interspecific pistachio rootstocks.</title>
        <authorList>
            <person name="Palmer W."/>
            <person name="Jacygrad E."/>
            <person name="Sagayaradj S."/>
            <person name="Cavanaugh K."/>
            <person name="Han R."/>
            <person name="Bertier L."/>
            <person name="Beede B."/>
            <person name="Kafkas S."/>
            <person name="Golino D."/>
            <person name="Preece J."/>
            <person name="Michelmore R."/>
        </authorList>
    </citation>
    <scope>NUCLEOTIDE SEQUENCE [LARGE SCALE GENOMIC DNA]</scope>
</reference>